<accession>A0A084SEU8</accession>
<evidence type="ECO:0000256" key="1">
    <source>
        <dbReference type="SAM" id="SignalP"/>
    </source>
</evidence>
<keyword evidence="1" id="KW-0732">Signal</keyword>
<comment type="caution">
    <text evidence="3">The sequence shown here is derived from an EMBL/GenBank/DDBJ whole genome shotgun (WGS) entry which is preliminary data.</text>
</comment>
<evidence type="ECO:0000313" key="3">
    <source>
        <dbReference type="EMBL" id="KFA86983.1"/>
    </source>
</evidence>
<organism evidence="3 4">
    <name type="scientific">Archangium violaceum Cb vi76</name>
    <dbReference type="NCBI Taxonomy" id="1406225"/>
    <lineage>
        <taxon>Bacteria</taxon>
        <taxon>Pseudomonadati</taxon>
        <taxon>Myxococcota</taxon>
        <taxon>Myxococcia</taxon>
        <taxon>Myxococcales</taxon>
        <taxon>Cystobacterineae</taxon>
        <taxon>Archangiaceae</taxon>
        <taxon>Archangium</taxon>
    </lineage>
</organism>
<reference evidence="3 4" key="1">
    <citation type="submission" date="2014-07" db="EMBL/GenBank/DDBJ databases">
        <title>Draft Genome Sequence of Gephyronic Acid Producer, Cystobacter violaceus Strain Cb vi76.</title>
        <authorList>
            <person name="Stevens D.C."/>
            <person name="Young J."/>
            <person name="Carmichael R."/>
            <person name="Tan J."/>
            <person name="Taylor R.E."/>
        </authorList>
    </citation>
    <scope>NUCLEOTIDE SEQUENCE [LARGE SCALE GENOMIC DNA]</scope>
    <source>
        <strain evidence="3 4">Cb vi76</strain>
    </source>
</reference>
<dbReference type="PANTHER" id="PTHR35580:SF1">
    <property type="entry name" value="PHYTASE-LIKE DOMAIN-CONTAINING PROTEIN"/>
    <property type="match status" value="1"/>
</dbReference>
<evidence type="ECO:0000313" key="4">
    <source>
        <dbReference type="Proteomes" id="UP000028547"/>
    </source>
</evidence>
<feature type="signal peptide" evidence="1">
    <location>
        <begin position="1"/>
        <end position="20"/>
    </location>
</feature>
<sequence length="783" mass="80991">MAMAGAILVSWVAVSQPASHAVPAPVPLGPARLLSNALRPGIIPAPEGAPGPYLLQRGRVSALFRETGMALRLPSQTRPVRELEWRVAGARAVRPQAEKPREAPFFQRAAPEVSSYGGLRYPGVRPGVDLWFEERAEGVEYGFRAERGADLRRVELEYEGARAVRVVDEGRALEVDLEEGVLREEGLWCAQESPGGVSREVECRFTDARQVGRERWAYVIEVDVEEPERPVVVDPVIQWNTYLGGSLADDFGGMVVTDAGMVLVAGTVEIDPSLLACNCIDGLEIEGKGVIVAGFHEGGGFAGWRILNGSGVDVGRSITLGKDGMVYVAGETTSKSFGTFPSNKGAGLGDGFVAQLDVSNPAAWRFRWIYLVGSPSGNEAIHAISTGADGGLFVVGETTSQDFPGAPDASTDGGRDAFVTRLHPATAPDGSVATTLEWSTLGRGTHDDVLYAVTVDEGGRVYVTGRSASPGLLPGALRTHAGPAGTDDVLVARLNPATGGVDRSLYLGGLGNDEGRALALKGAGDANLFVAGTTRSAGFPLQTGSAAVSDAFVVTLDRDSFALKAVRVVGGSMADDEGLALAVDRSPAAAGRDIVYLGGKTASPGDFPLEQPFDRNYGGSTEGFVARLEVDAGAPLSWSSLVGGGGEDVVLALNSERPGRLFLGGTTSSDDLVPLGTPGYSKTPKGGTELFLMSVEQDASTPEPGTDAGVDAGTDAGVDAGVDAGTDVGVDAGTDGGMSVPTSPLGWSCGVSGRSGGPGALAFGTLAGLALLARRRKREAHHG</sequence>
<dbReference type="InterPro" id="IPR052918">
    <property type="entry name" value="Motility_Chemotaxis_Reg"/>
</dbReference>
<dbReference type="Pfam" id="PF25778">
    <property type="entry name" value="DUF7948"/>
    <property type="match status" value="1"/>
</dbReference>
<protein>
    <recommendedName>
        <fullName evidence="2">DUF7948 domain-containing protein</fullName>
    </recommendedName>
</protein>
<dbReference type="Proteomes" id="UP000028547">
    <property type="component" value="Unassembled WGS sequence"/>
</dbReference>
<feature type="chain" id="PRO_5001781421" description="DUF7948 domain-containing protein" evidence="1">
    <location>
        <begin position="21"/>
        <end position="783"/>
    </location>
</feature>
<evidence type="ECO:0000259" key="2">
    <source>
        <dbReference type="Pfam" id="PF25778"/>
    </source>
</evidence>
<dbReference type="InterPro" id="IPR057708">
    <property type="entry name" value="DUF7948"/>
</dbReference>
<name>A0A084SEU8_9BACT</name>
<gene>
    <name evidence="3" type="ORF">Q664_50915</name>
</gene>
<feature type="domain" description="DUF7948" evidence="2">
    <location>
        <begin position="103"/>
        <end position="236"/>
    </location>
</feature>
<dbReference type="PANTHER" id="PTHR35580">
    <property type="entry name" value="CELL SURFACE GLYCOPROTEIN (S-LAYER PROTEIN)-LIKE PROTEIN"/>
    <property type="match status" value="1"/>
</dbReference>
<dbReference type="EMBL" id="JPMI01000409">
    <property type="protein sequence ID" value="KFA86983.1"/>
    <property type="molecule type" value="Genomic_DNA"/>
</dbReference>
<proteinExistence type="predicted"/>
<dbReference type="AlphaFoldDB" id="A0A084SEU8"/>